<dbReference type="InterPro" id="IPR028090">
    <property type="entry name" value="JAB_dom_prok"/>
</dbReference>
<name>A0A6B3N6C1_9CYAN</name>
<dbReference type="GO" id="GO:0046872">
    <property type="term" value="F:metal ion binding"/>
    <property type="evidence" value="ECO:0007669"/>
    <property type="project" value="UniProtKB-KW"/>
</dbReference>
<keyword evidence="4" id="KW-0862">Zinc</keyword>
<evidence type="ECO:0000259" key="6">
    <source>
        <dbReference type="Pfam" id="PF14464"/>
    </source>
</evidence>
<comment type="caution">
    <text evidence="7">The sequence shown here is derived from an EMBL/GenBank/DDBJ whole genome shotgun (WGS) entry which is preliminary data.</text>
</comment>
<reference evidence="7" key="1">
    <citation type="submission" date="2019-11" db="EMBL/GenBank/DDBJ databases">
        <title>Genomic insights into an expanded diversity of filamentous marine cyanobacteria reveals the extraordinary biosynthetic potential of Moorea and Okeania.</title>
        <authorList>
            <person name="Ferreira Leao T."/>
            <person name="Wang M."/>
            <person name="Moss N."/>
            <person name="Da Silva R."/>
            <person name="Sanders J."/>
            <person name="Nurk S."/>
            <person name="Gurevich A."/>
            <person name="Humphrey G."/>
            <person name="Reher R."/>
            <person name="Zhu Q."/>
            <person name="Belda-Ferre P."/>
            <person name="Glukhov E."/>
            <person name="Rex R."/>
            <person name="Dorrestein P.C."/>
            <person name="Knight R."/>
            <person name="Pevzner P."/>
            <person name="Gerwick W.H."/>
            <person name="Gerwick L."/>
        </authorList>
    </citation>
    <scope>NUCLEOTIDE SEQUENCE</scope>
    <source>
        <strain evidence="7">SIO1C4</strain>
    </source>
</reference>
<evidence type="ECO:0000256" key="1">
    <source>
        <dbReference type="ARBA" id="ARBA00022670"/>
    </source>
</evidence>
<dbReference type="AlphaFoldDB" id="A0A6B3N6C1"/>
<evidence type="ECO:0000256" key="5">
    <source>
        <dbReference type="ARBA" id="ARBA00023049"/>
    </source>
</evidence>
<keyword evidence="2" id="KW-0479">Metal-binding</keyword>
<dbReference type="GO" id="GO:0006508">
    <property type="term" value="P:proteolysis"/>
    <property type="evidence" value="ECO:0007669"/>
    <property type="project" value="UniProtKB-KW"/>
</dbReference>
<dbReference type="Gene3D" id="3.40.140.10">
    <property type="entry name" value="Cytidine Deaminase, domain 2"/>
    <property type="match status" value="1"/>
</dbReference>
<feature type="non-terminal residue" evidence="7">
    <location>
        <position position="70"/>
    </location>
</feature>
<evidence type="ECO:0000256" key="2">
    <source>
        <dbReference type="ARBA" id="ARBA00022723"/>
    </source>
</evidence>
<evidence type="ECO:0000256" key="3">
    <source>
        <dbReference type="ARBA" id="ARBA00022801"/>
    </source>
</evidence>
<dbReference type="SUPFAM" id="SSF102712">
    <property type="entry name" value="JAB1/MPN domain"/>
    <property type="match status" value="1"/>
</dbReference>
<feature type="domain" description="JAB" evidence="6">
    <location>
        <begin position="10"/>
        <end position="57"/>
    </location>
</feature>
<dbReference type="Pfam" id="PF14464">
    <property type="entry name" value="Prok-JAB"/>
    <property type="match status" value="1"/>
</dbReference>
<keyword evidence="5" id="KW-0482">Metalloprotease</keyword>
<protein>
    <recommendedName>
        <fullName evidence="6">JAB domain-containing protein</fullName>
    </recommendedName>
</protein>
<evidence type="ECO:0000313" key="7">
    <source>
        <dbReference type="EMBL" id="NER26172.1"/>
    </source>
</evidence>
<keyword evidence="1" id="KW-0645">Protease</keyword>
<gene>
    <name evidence="7" type="ORF">F6J89_00475</name>
</gene>
<keyword evidence="3" id="KW-0378">Hydrolase</keyword>
<sequence length="70" mass="7993">MLNIQYDQIQKLKVHAEKTYPEECCGLLVGKISGESKTLIDVKPTDNSWDQQTADQFMTINSSQWRSSSK</sequence>
<proteinExistence type="predicted"/>
<accession>A0A6B3N6C1</accession>
<organism evidence="7">
    <name type="scientific">Symploca sp. SIO1C4</name>
    <dbReference type="NCBI Taxonomy" id="2607765"/>
    <lineage>
        <taxon>Bacteria</taxon>
        <taxon>Bacillati</taxon>
        <taxon>Cyanobacteriota</taxon>
        <taxon>Cyanophyceae</taxon>
        <taxon>Coleofasciculales</taxon>
        <taxon>Coleofasciculaceae</taxon>
        <taxon>Symploca</taxon>
    </lineage>
</organism>
<dbReference type="EMBL" id="JAAHFQ010000006">
    <property type="protein sequence ID" value="NER26172.1"/>
    <property type="molecule type" value="Genomic_DNA"/>
</dbReference>
<evidence type="ECO:0000256" key="4">
    <source>
        <dbReference type="ARBA" id="ARBA00022833"/>
    </source>
</evidence>
<dbReference type="GO" id="GO:0008237">
    <property type="term" value="F:metallopeptidase activity"/>
    <property type="evidence" value="ECO:0007669"/>
    <property type="project" value="UniProtKB-KW"/>
</dbReference>